<name>A0ABW0GL15_9MICO</name>
<evidence type="ECO:0000256" key="1">
    <source>
        <dbReference type="SAM" id="MobiDB-lite"/>
    </source>
</evidence>
<gene>
    <name evidence="2" type="ORF">ACFPJ6_07160</name>
</gene>
<dbReference type="InterPro" id="IPR054233">
    <property type="entry name" value="DUF6958"/>
</dbReference>
<dbReference type="Pfam" id="PF22278">
    <property type="entry name" value="DUF6958"/>
    <property type="match status" value="1"/>
</dbReference>
<protein>
    <submittedName>
        <fullName evidence="2">DUF6958 family protein</fullName>
    </submittedName>
</protein>
<keyword evidence="3" id="KW-1185">Reference proteome</keyword>
<reference evidence="3" key="1">
    <citation type="journal article" date="2019" name="Int. J. Syst. Evol. Microbiol.">
        <title>The Global Catalogue of Microorganisms (GCM) 10K type strain sequencing project: providing services to taxonomists for standard genome sequencing and annotation.</title>
        <authorList>
            <consortium name="The Broad Institute Genomics Platform"/>
            <consortium name="The Broad Institute Genome Sequencing Center for Infectious Disease"/>
            <person name="Wu L."/>
            <person name="Ma J."/>
        </authorList>
    </citation>
    <scope>NUCLEOTIDE SEQUENCE [LARGE SCALE GENOMIC DNA]</scope>
    <source>
        <strain evidence="3">CCUG 43114</strain>
    </source>
</reference>
<organism evidence="2 3">
    <name type="scientific">Aquipuribacter nitratireducens</name>
    <dbReference type="NCBI Taxonomy" id="650104"/>
    <lineage>
        <taxon>Bacteria</taxon>
        <taxon>Bacillati</taxon>
        <taxon>Actinomycetota</taxon>
        <taxon>Actinomycetes</taxon>
        <taxon>Micrococcales</taxon>
        <taxon>Intrasporangiaceae</taxon>
        <taxon>Aquipuribacter</taxon>
    </lineage>
</organism>
<evidence type="ECO:0000313" key="3">
    <source>
        <dbReference type="Proteomes" id="UP001596122"/>
    </source>
</evidence>
<evidence type="ECO:0000313" key="2">
    <source>
        <dbReference type="EMBL" id="MFC5380562.1"/>
    </source>
</evidence>
<comment type="caution">
    <text evidence="2">The sequence shown here is derived from an EMBL/GenBank/DDBJ whole genome shotgun (WGS) entry which is preliminary data.</text>
</comment>
<feature type="region of interest" description="Disordered" evidence="1">
    <location>
        <begin position="1"/>
        <end position="20"/>
    </location>
</feature>
<accession>A0ABW0GL15</accession>
<dbReference type="EMBL" id="JBHSLD010000007">
    <property type="protein sequence ID" value="MFC5380562.1"/>
    <property type="molecule type" value="Genomic_DNA"/>
</dbReference>
<proteinExistence type="predicted"/>
<dbReference type="Proteomes" id="UP001596122">
    <property type="component" value="Unassembled WGS sequence"/>
</dbReference>
<sequence>MTTTRRDPHSGPVPDSAWEADRAARLRGRVEMFNATRPGGLDGWTMDATQYELMREHILSVLEDEARDDGTVALKDLVETAQERFGAHPAFPGGRLRNYCTYTKVDLEARGLVERAPGSSPQRLRLAGPARG</sequence>
<feature type="region of interest" description="Disordered" evidence="1">
    <location>
        <begin position="113"/>
        <end position="132"/>
    </location>
</feature>
<dbReference type="RefSeq" id="WP_340268034.1">
    <property type="nucleotide sequence ID" value="NZ_JBBEOG010000002.1"/>
</dbReference>